<feature type="compositionally biased region" description="Low complexity" evidence="10">
    <location>
        <begin position="1050"/>
        <end position="1072"/>
    </location>
</feature>
<accession>A0A507CB45</accession>
<feature type="compositionally biased region" description="Acidic residues" evidence="10">
    <location>
        <begin position="282"/>
        <end position="293"/>
    </location>
</feature>
<dbReference type="Proteomes" id="UP000319731">
    <property type="component" value="Unassembled WGS sequence"/>
</dbReference>
<organism evidence="12 13">
    <name type="scientific">Synchytrium microbalum</name>
    <dbReference type="NCBI Taxonomy" id="1806994"/>
    <lineage>
        <taxon>Eukaryota</taxon>
        <taxon>Fungi</taxon>
        <taxon>Fungi incertae sedis</taxon>
        <taxon>Chytridiomycota</taxon>
        <taxon>Chytridiomycota incertae sedis</taxon>
        <taxon>Chytridiomycetes</taxon>
        <taxon>Synchytriales</taxon>
        <taxon>Synchytriaceae</taxon>
        <taxon>Synchytrium</taxon>
    </lineage>
</organism>
<feature type="compositionally biased region" description="Basic and acidic residues" evidence="10">
    <location>
        <begin position="261"/>
        <end position="273"/>
    </location>
</feature>
<dbReference type="Gene3D" id="2.40.100.10">
    <property type="entry name" value="Cyclophilin-like"/>
    <property type="match status" value="1"/>
</dbReference>
<feature type="compositionally biased region" description="Basic and acidic residues" evidence="10">
    <location>
        <begin position="407"/>
        <end position="419"/>
    </location>
</feature>
<feature type="compositionally biased region" description="Acidic residues" evidence="10">
    <location>
        <begin position="1121"/>
        <end position="1132"/>
    </location>
</feature>
<keyword evidence="3" id="KW-0539">Nucleus</keyword>
<dbReference type="RefSeq" id="XP_031025431.1">
    <property type="nucleotide sequence ID" value="XM_031168686.1"/>
</dbReference>
<evidence type="ECO:0000259" key="11">
    <source>
        <dbReference type="PROSITE" id="PS50072"/>
    </source>
</evidence>
<protein>
    <recommendedName>
        <fullName evidence="7">Peptidyl-prolyl isomerase CWC27</fullName>
    </recommendedName>
    <alternativeName>
        <fullName evidence="6">Peptidyl-prolyl isomerase cwc27</fullName>
    </alternativeName>
    <alternativeName>
        <fullName evidence="8 9">Rotamase CWC27</fullName>
    </alternativeName>
</protein>
<dbReference type="InterPro" id="IPR044666">
    <property type="entry name" value="Cyclophilin_A-like"/>
</dbReference>
<comment type="catalytic activity">
    <reaction evidence="1">
        <text>[protein]-peptidylproline (omega=180) = [protein]-peptidylproline (omega=0)</text>
        <dbReference type="Rhea" id="RHEA:16237"/>
        <dbReference type="Rhea" id="RHEA-COMP:10747"/>
        <dbReference type="Rhea" id="RHEA-COMP:10748"/>
        <dbReference type="ChEBI" id="CHEBI:83833"/>
        <dbReference type="ChEBI" id="CHEBI:83834"/>
        <dbReference type="EC" id="5.2.1.8"/>
    </reaction>
</comment>
<dbReference type="FunFam" id="2.40.100.10:FF:000007">
    <property type="entry name" value="Peptidyl-prolyl cis-trans isomerase CWC27 homolog"/>
    <property type="match status" value="1"/>
</dbReference>
<dbReference type="PANTHER" id="PTHR45625:SF6">
    <property type="entry name" value="SPLICEOSOME-ASSOCIATED PROTEIN CWC27 HOMOLOG"/>
    <property type="match status" value="1"/>
</dbReference>
<feature type="region of interest" description="Disordered" evidence="10">
    <location>
        <begin position="241"/>
        <end position="368"/>
    </location>
</feature>
<dbReference type="GO" id="GO:0006457">
    <property type="term" value="P:protein folding"/>
    <property type="evidence" value="ECO:0007669"/>
    <property type="project" value="InterPro"/>
</dbReference>
<comment type="caution">
    <text evidence="12">The sequence shown here is derived from an EMBL/GenBank/DDBJ whole genome shotgun (WGS) entry which is preliminary data.</text>
</comment>
<evidence type="ECO:0000256" key="10">
    <source>
        <dbReference type="SAM" id="MobiDB-lite"/>
    </source>
</evidence>
<evidence type="ECO:0000313" key="13">
    <source>
        <dbReference type="Proteomes" id="UP000319731"/>
    </source>
</evidence>
<evidence type="ECO:0000256" key="9">
    <source>
        <dbReference type="ARBA" id="ARBA00083804"/>
    </source>
</evidence>
<dbReference type="GO" id="GO:0071013">
    <property type="term" value="C:catalytic step 2 spliceosome"/>
    <property type="evidence" value="ECO:0007669"/>
    <property type="project" value="TreeGrafter"/>
</dbReference>
<evidence type="ECO:0000256" key="6">
    <source>
        <dbReference type="ARBA" id="ARBA00067721"/>
    </source>
</evidence>
<dbReference type="GO" id="GO:0003755">
    <property type="term" value="F:peptidyl-prolyl cis-trans isomerase activity"/>
    <property type="evidence" value="ECO:0007669"/>
    <property type="project" value="UniProtKB-EC"/>
</dbReference>
<comment type="similarity">
    <text evidence="4">Belongs to the cyclophilin-type PPIase family. CWC27 subfamily.</text>
</comment>
<evidence type="ECO:0000256" key="4">
    <source>
        <dbReference type="ARBA" id="ARBA00038509"/>
    </source>
</evidence>
<feature type="domain" description="PPIase cyclophilin-type" evidence="11">
    <location>
        <begin position="18"/>
        <end position="166"/>
    </location>
</feature>
<evidence type="ECO:0000256" key="5">
    <source>
        <dbReference type="ARBA" id="ARBA00055615"/>
    </source>
</evidence>
<feature type="region of interest" description="Disordered" evidence="10">
    <location>
        <begin position="994"/>
        <end position="1024"/>
    </location>
</feature>
<dbReference type="GeneID" id="42003983"/>
<name>A0A507CB45_9FUNG</name>
<dbReference type="EMBL" id="QEAO01000012">
    <property type="protein sequence ID" value="TPX34753.1"/>
    <property type="molecule type" value="Genomic_DNA"/>
</dbReference>
<dbReference type="PANTHER" id="PTHR45625">
    <property type="entry name" value="PEPTIDYL-PROLYL CIS-TRANS ISOMERASE-RELATED"/>
    <property type="match status" value="1"/>
</dbReference>
<dbReference type="InterPro" id="IPR002130">
    <property type="entry name" value="Cyclophilin-type_PPIase_dom"/>
</dbReference>
<dbReference type="PRINTS" id="PR00153">
    <property type="entry name" value="CSAPPISMRASE"/>
</dbReference>
<evidence type="ECO:0000256" key="7">
    <source>
        <dbReference type="ARBA" id="ARBA00071024"/>
    </source>
</evidence>
<feature type="compositionally biased region" description="Polar residues" evidence="10">
    <location>
        <begin position="355"/>
        <end position="366"/>
    </location>
</feature>
<dbReference type="AlphaFoldDB" id="A0A507CB45"/>
<dbReference type="Pfam" id="PF00160">
    <property type="entry name" value="Pro_isomerase"/>
    <property type="match status" value="1"/>
</dbReference>
<proteinExistence type="inferred from homology"/>
<feature type="compositionally biased region" description="Polar residues" evidence="10">
    <location>
        <begin position="1073"/>
        <end position="1082"/>
    </location>
</feature>
<evidence type="ECO:0000256" key="3">
    <source>
        <dbReference type="ARBA" id="ARBA00023242"/>
    </source>
</evidence>
<dbReference type="PROSITE" id="PS50072">
    <property type="entry name" value="CSA_PPIASE_2"/>
    <property type="match status" value="1"/>
</dbReference>
<sequence>MSYAYVQEPPTQGKIVMHTTMGDIEIELWSKETPKTCRNFVQLCMEGYYDDTIFHRVVKNFIVQGGDPKGTGEGGESIYGQPFVDEFHSRLKYSRRGFVGMANTGPNDNTSQFFFTLDRADELFKKNTLFGKVVGETLYNVLKIGELDVDEQERPLYPPKVISVEVLFNPFDDIEPRITATERRAQVQSAAASAQQSQTQPKTKKKKNLAVLSFADDEQQDQAGDSNIEFGRVKSMHDVIVDDPRIRQDTGGLEALNKNAPSEKAEERSERPAIKKRREQNSSDDDDDSDSDDAGPRKVVKKSKTSHVNEGKRGANSKSPEPSSVVAMPSETAKSGIRDKIQQLRSEIKQIGKTPISTTVTTSSKPESMVDQIRAQYADKARPAVKKGGTGADGLAKLIAFQKKLRKEGSSNKEAVGHDDEGDETMARRKKKKLEDEEWTCDLHGVKKCKSCRDWDVSGDEDEDDEGWMNAKFVANKSVANVYEPKVDDYVSLDPRAELVSGKDSFYSQAQLKSRVGQAQRSYPGDKASAASLEPNELDKRDRLMKPAFPAVGNWSNCTKEVEDNMVILTKEQVAKQCILDKPVTRKTIAEILGYARGLPGFEKIWFFTNFAISEYNARQAIKMFKSKGFQSRPDRWTGKEQPEIEWTPYDEEPTSSFFVCRRPYITLGALAMLFADTRGFVGVDSSVRGYNIKFQNDDNAKLAFDYISYVTNLAPYYHRQAKAINAAGLETGFATTLYLPDLSDGRTSEQVLLYFLSFPGFRKVSFEGRPDRDSPRIFAHFWDTVSARVAESYSITKNKIKLSLVATKHQLKNHDLGKIPSTRLRILLPQDLVISGKAAIRFFSMFQGVNVLNENGLDFRTAEDAEAAACSINLLTNFCAEFIQGSVGPEALALRTKAFSNQLLCVFGYKDKSVITYALARQSGLVEFTEVQQFGEPTVFILFTSVTARDHAVSYLDGRSRAGLPIPFHWDPDAEIPPEVEARLGILIDDTVESSSARSSSRQSMVTPTSDEGCNSNHGNSARSIDTMMVEEEVEAEAKKVIRNGKAKTASTSIPSMSTTTLTTTTTPTKTVGSNWITSPMSPGATPPRQPIQRSQSTTVIPTSKTKDRLVPPSHHGSSDEFDDPNDWQVDETVDEVDVSIDDMMKRLKSLSINTPRK</sequence>
<feature type="region of interest" description="Disordered" evidence="10">
    <location>
        <begin position="1046"/>
        <end position="1132"/>
    </location>
</feature>
<gene>
    <name evidence="12" type="ORF">SmJEL517_g02758</name>
</gene>
<evidence type="ECO:0000313" key="12">
    <source>
        <dbReference type="EMBL" id="TPX34753.1"/>
    </source>
</evidence>
<dbReference type="PROSITE" id="PS00170">
    <property type="entry name" value="CSA_PPIASE_1"/>
    <property type="match status" value="1"/>
</dbReference>
<feature type="compositionally biased region" description="Polar residues" evidence="10">
    <location>
        <begin position="1093"/>
        <end position="1105"/>
    </location>
</feature>
<dbReference type="STRING" id="1806994.A0A507CB45"/>
<keyword evidence="13" id="KW-1185">Reference proteome</keyword>
<dbReference type="OrthoDB" id="442970at2759"/>
<evidence type="ECO:0000256" key="1">
    <source>
        <dbReference type="ARBA" id="ARBA00000971"/>
    </source>
</evidence>
<feature type="compositionally biased region" description="Basic and acidic residues" evidence="10">
    <location>
        <begin position="336"/>
        <end position="350"/>
    </location>
</feature>
<dbReference type="SUPFAM" id="SSF50891">
    <property type="entry name" value="Cyclophilin-like"/>
    <property type="match status" value="1"/>
</dbReference>
<evidence type="ECO:0000256" key="2">
    <source>
        <dbReference type="ARBA" id="ARBA00004123"/>
    </source>
</evidence>
<evidence type="ECO:0000256" key="8">
    <source>
        <dbReference type="ARBA" id="ARBA00082698"/>
    </source>
</evidence>
<dbReference type="CDD" id="cd01925">
    <property type="entry name" value="cyclophilin_CeCYP16-like"/>
    <property type="match status" value="1"/>
</dbReference>
<feature type="compositionally biased region" description="Low complexity" evidence="10">
    <location>
        <begin position="995"/>
        <end position="1005"/>
    </location>
</feature>
<comment type="function">
    <text evidence="5">PPIases accelerate the folding of proteins. It catalyzes the cis-trans isomerization of proline imidic peptide bonds in oligopeptides. Involved in pre-mRNA splicing.</text>
</comment>
<dbReference type="InterPro" id="IPR029000">
    <property type="entry name" value="Cyclophilin-like_dom_sf"/>
</dbReference>
<feature type="compositionally biased region" description="Polar residues" evidence="10">
    <location>
        <begin position="1006"/>
        <end position="1024"/>
    </location>
</feature>
<reference evidence="12 13" key="1">
    <citation type="journal article" date="2019" name="Sci. Rep.">
        <title>Comparative genomics of chytrid fungi reveal insights into the obligate biotrophic and pathogenic lifestyle of Synchytrium endobioticum.</title>
        <authorList>
            <person name="van de Vossenberg B.T.L.H."/>
            <person name="Warris S."/>
            <person name="Nguyen H.D.T."/>
            <person name="van Gent-Pelzer M.P.E."/>
            <person name="Joly D.L."/>
            <person name="van de Geest H.C."/>
            <person name="Bonants P.J.M."/>
            <person name="Smith D.S."/>
            <person name="Levesque C.A."/>
            <person name="van der Lee T.A.J."/>
        </authorList>
    </citation>
    <scope>NUCLEOTIDE SEQUENCE [LARGE SCALE GENOMIC DNA]</scope>
    <source>
        <strain evidence="12 13">JEL517</strain>
    </source>
</reference>
<feature type="region of interest" description="Disordered" evidence="10">
    <location>
        <begin position="407"/>
        <end position="434"/>
    </location>
</feature>
<dbReference type="InterPro" id="IPR020892">
    <property type="entry name" value="Cyclophilin-type_PPIase_CS"/>
</dbReference>
<comment type="subcellular location">
    <subcellularLocation>
        <location evidence="2">Nucleus</location>
    </subcellularLocation>
</comment>